<evidence type="ECO:0000313" key="2">
    <source>
        <dbReference type="Proteomes" id="UP001444661"/>
    </source>
</evidence>
<gene>
    <name evidence="1" type="ORF">PG993_011784</name>
</gene>
<dbReference type="EMBL" id="JAQQWK010000011">
    <property type="protein sequence ID" value="KAK8023718.1"/>
    <property type="molecule type" value="Genomic_DNA"/>
</dbReference>
<sequence>MIWATRAEDFCKVKRLSACMVPRGLPLALRVELAGDGAGQAATCQTIGNPCRETGWGYTLDLDRAEGEFITEMAFRPESSPLSRNLCESVKVRVIVTALALTEGWDDSPGKLLAKQTIFADYDQLERSHMGEERDESDWKHVVRAPAGERLVGLAATFGKPGWQHVSIISH</sequence>
<evidence type="ECO:0000313" key="1">
    <source>
        <dbReference type="EMBL" id="KAK8023718.1"/>
    </source>
</evidence>
<keyword evidence="2" id="KW-1185">Reference proteome</keyword>
<name>A0ABR1S0Q3_9PEZI</name>
<protein>
    <submittedName>
        <fullName evidence="1">Uncharacterized protein</fullName>
    </submittedName>
</protein>
<comment type="caution">
    <text evidence="1">The sequence shown here is derived from an EMBL/GenBank/DDBJ whole genome shotgun (WGS) entry which is preliminary data.</text>
</comment>
<proteinExistence type="predicted"/>
<accession>A0ABR1S0Q3</accession>
<organism evidence="1 2">
    <name type="scientific">Apiospora rasikravindrae</name>
    <dbReference type="NCBI Taxonomy" id="990691"/>
    <lineage>
        <taxon>Eukaryota</taxon>
        <taxon>Fungi</taxon>
        <taxon>Dikarya</taxon>
        <taxon>Ascomycota</taxon>
        <taxon>Pezizomycotina</taxon>
        <taxon>Sordariomycetes</taxon>
        <taxon>Xylariomycetidae</taxon>
        <taxon>Amphisphaeriales</taxon>
        <taxon>Apiosporaceae</taxon>
        <taxon>Apiospora</taxon>
    </lineage>
</organism>
<reference evidence="1 2" key="1">
    <citation type="submission" date="2023-01" db="EMBL/GenBank/DDBJ databases">
        <title>Analysis of 21 Apiospora genomes using comparative genomics revels a genus with tremendous synthesis potential of carbohydrate active enzymes and secondary metabolites.</title>
        <authorList>
            <person name="Sorensen T."/>
        </authorList>
    </citation>
    <scope>NUCLEOTIDE SEQUENCE [LARGE SCALE GENOMIC DNA]</scope>
    <source>
        <strain evidence="1 2">CBS 33761</strain>
    </source>
</reference>
<dbReference type="Proteomes" id="UP001444661">
    <property type="component" value="Unassembled WGS sequence"/>
</dbReference>